<accession>A0AC35TM07</accession>
<organism evidence="1 2">
    <name type="scientific">Rhabditophanes sp. KR3021</name>
    <dbReference type="NCBI Taxonomy" id="114890"/>
    <lineage>
        <taxon>Eukaryota</taxon>
        <taxon>Metazoa</taxon>
        <taxon>Ecdysozoa</taxon>
        <taxon>Nematoda</taxon>
        <taxon>Chromadorea</taxon>
        <taxon>Rhabditida</taxon>
        <taxon>Tylenchina</taxon>
        <taxon>Panagrolaimomorpha</taxon>
        <taxon>Strongyloidoidea</taxon>
        <taxon>Alloionematidae</taxon>
        <taxon>Rhabditophanes</taxon>
    </lineage>
</organism>
<evidence type="ECO:0000313" key="1">
    <source>
        <dbReference type="Proteomes" id="UP000095286"/>
    </source>
</evidence>
<sequence length="530" mass="61144">MEEQKFNDYRDLPVDEDFNPFEDEYPMEAGQDAFVQPVPVLNREAEDDDDDDLDLQQQNTTAGETQGSEGKEDQFDSEKDKENEDADSDDESEDGIVVKVGVINTTIVKPKPAVGKINIDGVSTINGENIFDLDLNSLEDKPWCKPGADLTDFFNYGFVEDTWNTFCERQRKLRGEFGGNQVQINQSLFSQMSTAPISVIPSALSTNTNGRQLVNLVGSENPHNNSSQNNRLILTTNLTTNLNSSSNQQQSSFVADNSDSPQVQRIDFSKPPPRFDGPPPSMIKREAADFDSTNEDSEDVDQNAGLGRTFMPTNNMVGFNPLLPPPGMSVPFGSNIMPPGLGNFMPPAFRSQPQPPFNRTLIPPRQQSFSGNSFERNFENDTRNSSPRHEEDRRRSSRSPSKRRRDDRDRDRDRKREVESDRRRDKDSDRYRESSRRGDRNERSERSERSDRNERSERTDRSERSEKDLRDRRVRDDRDRDRDKSRKKDKSAEEEEREKRKRRHHRDEDSDKKDRKRKREAEVKTEFSEN</sequence>
<evidence type="ECO:0000313" key="2">
    <source>
        <dbReference type="WBParaSite" id="RSKR_0000213800.1"/>
    </source>
</evidence>
<dbReference type="WBParaSite" id="RSKR_0000213800.1">
    <property type="protein sequence ID" value="RSKR_0000213800.1"/>
    <property type="gene ID" value="RSKR_0000213800"/>
</dbReference>
<dbReference type="Proteomes" id="UP000095286">
    <property type="component" value="Unplaced"/>
</dbReference>
<name>A0AC35TM07_9BILA</name>
<proteinExistence type="predicted"/>
<protein>
    <submittedName>
        <fullName evidence="2">Pre-mRNA 3'-end-processing factor FIP1</fullName>
    </submittedName>
</protein>
<reference evidence="2" key="1">
    <citation type="submission" date="2016-11" db="UniProtKB">
        <authorList>
            <consortium name="WormBaseParasite"/>
        </authorList>
    </citation>
    <scope>IDENTIFICATION</scope>
    <source>
        <strain evidence="2">KR3021</strain>
    </source>
</reference>